<evidence type="ECO:0000256" key="1">
    <source>
        <dbReference type="ARBA" id="ARBA00023002"/>
    </source>
</evidence>
<name>A0ABW5RGC9_9MICO</name>
<dbReference type="Pfam" id="PF02826">
    <property type="entry name" value="2-Hacid_dh_C"/>
    <property type="match status" value="1"/>
</dbReference>
<keyword evidence="1" id="KW-0560">Oxidoreductase</keyword>
<evidence type="ECO:0000313" key="4">
    <source>
        <dbReference type="EMBL" id="MFD2674003.1"/>
    </source>
</evidence>
<keyword evidence="2" id="KW-0520">NAD</keyword>
<protein>
    <submittedName>
        <fullName evidence="4">D-isomer specific 2-hydroxyacid dehydrogenase family protein</fullName>
    </submittedName>
</protein>
<dbReference type="PANTHER" id="PTHR10996">
    <property type="entry name" value="2-HYDROXYACID DEHYDROGENASE-RELATED"/>
    <property type="match status" value="1"/>
</dbReference>
<reference evidence="5" key="1">
    <citation type="journal article" date="2019" name="Int. J. Syst. Evol. Microbiol.">
        <title>The Global Catalogue of Microorganisms (GCM) 10K type strain sequencing project: providing services to taxonomists for standard genome sequencing and annotation.</title>
        <authorList>
            <consortium name="The Broad Institute Genomics Platform"/>
            <consortium name="The Broad Institute Genome Sequencing Center for Infectious Disease"/>
            <person name="Wu L."/>
            <person name="Ma J."/>
        </authorList>
    </citation>
    <scope>NUCLEOTIDE SEQUENCE [LARGE SCALE GENOMIC DNA]</scope>
    <source>
        <strain evidence="5">TISTR 1511</strain>
    </source>
</reference>
<dbReference type="InterPro" id="IPR006140">
    <property type="entry name" value="D-isomer_DH_NAD-bd"/>
</dbReference>
<dbReference type="InterPro" id="IPR036291">
    <property type="entry name" value="NAD(P)-bd_dom_sf"/>
</dbReference>
<organism evidence="4 5">
    <name type="scientific">Gulosibacter bifidus</name>
    <dbReference type="NCBI Taxonomy" id="272239"/>
    <lineage>
        <taxon>Bacteria</taxon>
        <taxon>Bacillati</taxon>
        <taxon>Actinomycetota</taxon>
        <taxon>Actinomycetes</taxon>
        <taxon>Micrococcales</taxon>
        <taxon>Microbacteriaceae</taxon>
        <taxon>Gulosibacter</taxon>
    </lineage>
</organism>
<evidence type="ECO:0000259" key="3">
    <source>
        <dbReference type="Pfam" id="PF02826"/>
    </source>
</evidence>
<feature type="domain" description="D-isomer specific 2-hydroxyacid dehydrogenase NAD-binding" evidence="3">
    <location>
        <begin position="141"/>
        <end position="303"/>
    </location>
</feature>
<dbReference type="PRINTS" id="PR00411">
    <property type="entry name" value="PNDRDTASEI"/>
</dbReference>
<proteinExistence type="predicted"/>
<accession>A0ABW5RGC9</accession>
<dbReference type="RefSeq" id="WP_245610486.1">
    <property type="nucleotide sequence ID" value="NZ_JBHUNF010000001.1"/>
</dbReference>
<evidence type="ECO:0000313" key="5">
    <source>
        <dbReference type="Proteomes" id="UP001597453"/>
    </source>
</evidence>
<dbReference type="InterPro" id="IPR050223">
    <property type="entry name" value="D-isomer_2-hydroxyacid_DH"/>
</dbReference>
<gene>
    <name evidence="4" type="ORF">ACFSUQ_01615</name>
</gene>
<dbReference type="SUPFAM" id="SSF52283">
    <property type="entry name" value="Formate/glycerate dehydrogenase catalytic domain-like"/>
    <property type="match status" value="1"/>
</dbReference>
<evidence type="ECO:0000256" key="2">
    <source>
        <dbReference type="ARBA" id="ARBA00023027"/>
    </source>
</evidence>
<dbReference type="Gene3D" id="3.40.50.720">
    <property type="entry name" value="NAD(P)-binding Rossmann-like Domain"/>
    <property type="match status" value="2"/>
</dbReference>
<dbReference type="Proteomes" id="UP001597453">
    <property type="component" value="Unassembled WGS sequence"/>
</dbReference>
<keyword evidence="5" id="KW-1185">Reference proteome</keyword>
<dbReference type="CDD" id="cd12159">
    <property type="entry name" value="2-Hacid_dh_2"/>
    <property type="match status" value="1"/>
</dbReference>
<dbReference type="InterPro" id="IPR029753">
    <property type="entry name" value="D-isomer_DH_CS"/>
</dbReference>
<dbReference type="SUPFAM" id="SSF51735">
    <property type="entry name" value="NAD(P)-binding Rossmann-fold domains"/>
    <property type="match status" value="1"/>
</dbReference>
<comment type="caution">
    <text evidence="4">The sequence shown here is derived from an EMBL/GenBank/DDBJ whole genome shotgun (WGS) entry which is preliminary data.</text>
</comment>
<dbReference type="EMBL" id="JBHUNF010000001">
    <property type="protein sequence ID" value="MFD2674003.1"/>
    <property type="molecule type" value="Genomic_DNA"/>
</dbReference>
<sequence>MTAASTPVPSPFGHHEVLSQAPVAIPADQRPEIGAISILPVNSIQPRYAEVVAEAGGDVAPLSTATRAVIHTSYRDVDTLINALEQYPEIGWVQLPYAGIDAFAERLRPHAERGVLFTSGKGAYAQPVAEHALMLTLALQRQLPVRLRATSWGTSSGLSLFGANIVIVGAGGIARELIRLLEPFGVSVTVVRRSLGAVAGADHTVQFGEMDAVLPDADVVVLAAAATPETCGMIGTEQLRLMREDAVLVNIGRGPLVDTDALVAALEAGEIYGAGLDVTNPEPLPDGHPLWSNDRCIITPHTADTPEMVLPLILRRVHDNVRAYVDHGRFVGIADPLIGY</sequence>
<dbReference type="PANTHER" id="PTHR10996:SF178">
    <property type="entry name" value="2-HYDROXYACID DEHYDROGENASE YGL185C-RELATED"/>
    <property type="match status" value="1"/>
</dbReference>
<dbReference type="PROSITE" id="PS00671">
    <property type="entry name" value="D_2_HYDROXYACID_DH_3"/>
    <property type="match status" value="1"/>
</dbReference>